<dbReference type="Proteomes" id="UP000837857">
    <property type="component" value="Chromosome 24"/>
</dbReference>
<feature type="non-terminal residue" evidence="1">
    <location>
        <position position="1"/>
    </location>
</feature>
<dbReference type="EMBL" id="OW152836">
    <property type="protein sequence ID" value="CAH2056924.1"/>
    <property type="molecule type" value="Genomic_DNA"/>
</dbReference>
<name>A0ABN8IJ81_9NEOP</name>
<evidence type="ECO:0000313" key="2">
    <source>
        <dbReference type="Proteomes" id="UP000837857"/>
    </source>
</evidence>
<protein>
    <submittedName>
        <fullName evidence="1">Uncharacterized protein</fullName>
    </submittedName>
</protein>
<proteinExistence type="predicted"/>
<keyword evidence="2" id="KW-1185">Reference proteome</keyword>
<sequence>MLRHRQLQAHIRLNARRGALTDSGVMAKIEAEQCCRPRDVLMEDAITRARRAQSSWRQSLQLQLLCADVHRVWSASLEPTGNRVGAVKCAETRHLDHALD</sequence>
<gene>
    <name evidence="1" type="ORF">IPOD504_LOCUS9864</name>
</gene>
<accession>A0ABN8IJ81</accession>
<evidence type="ECO:0000313" key="1">
    <source>
        <dbReference type="EMBL" id="CAH2056924.1"/>
    </source>
</evidence>
<reference evidence="1" key="1">
    <citation type="submission" date="2022-03" db="EMBL/GenBank/DDBJ databases">
        <authorList>
            <person name="Martin H S."/>
        </authorList>
    </citation>
    <scope>NUCLEOTIDE SEQUENCE</scope>
</reference>
<organism evidence="1 2">
    <name type="scientific">Iphiclides podalirius</name>
    <name type="common">scarce swallowtail</name>
    <dbReference type="NCBI Taxonomy" id="110791"/>
    <lineage>
        <taxon>Eukaryota</taxon>
        <taxon>Metazoa</taxon>
        <taxon>Ecdysozoa</taxon>
        <taxon>Arthropoda</taxon>
        <taxon>Hexapoda</taxon>
        <taxon>Insecta</taxon>
        <taxon>Pterygota</taxon>
        <taxon>Neoptera</taxon>
        <taxon>Endopterygota</taxon>
        <taxon>Lepidoptera</taxon>
        <taxon>Glossata</taxon>
        <taxon>Ditrysia</taxon>
        <taxon>Papilionoidea</taxon>
        <taxon>Papilionidae</taxon>
        <taxon>Papilioninae</taxon>
        <taxon>Iphiclides</taxon>
    </lineage>
</organism>